<feature type="domain" description="TTI1 C-terminal TPR" evidence="3">
    <location>
        <begin position="517"/>
        <end position="787"/>
    </location>
</feature>
<gene>
    <name evidence="4" type="ORF">CALMAC_LOCUS9893</name>
</gene>
<dbReference type="Proteomes" id="UP000410492">
    <property type="component" value="Unassembled WGS sequence"/>
</dbReference>
<evidence type="ECO:0000259" key="2">
    <source>
        <dbReference type="Pfam" id="PF24173"/>
    </source>
</evidence>
<accession>A0A653CMC4</accession>
<evidence type="ECO:0000313" key="5">
    <source>
        <dbReference type="Proteomes" id="UP000410492"/>
    </source>
</evidence>
<dbReference type="PANTHER" id="PTHR18460:SF3">
    <property type="entry name" value="TELO2-INTERACTING PROTEIN 1 HOMOLOG"/>
    <property type="match status" value="1"/>
</dbReference>
<sequence length="842" mass="96755">MYFLPGISRGLQQVVLVDQKVGHKVPLVALKAWGRLTTLMMQDYNPSYKQEGLQDVDINALSTSASNTPKQKFTTKEAVENYLQSTVRSPEWYEQNDKKLEELVKEFRKLTTHSHPNLRYELLQASELILENCITTMPRSARHFIEIVFILSEDEEEYISTQSMSLLTRLSVKLNCPIFRAMLAYLVNGFHQCINDMPTIFNGLDEGEKLASINLLIGYLSLFGIYKLTYILLSAQNLNMLIQTLLQISELLKCSLPFEVSGVRSAMLDNSTKSSWKQFMHFRDDRIQMKIEKLCSFLGTGEFFHMVVDALLDIIQYDAANMKEAVFVLNSTITGCEITTDSTKILNAILRTYIEPRNFDLPLEVYIYAGGVNCSLDKVHNNIIQVCILLDGIGKIALALGIHFQNHLQRVLCLVFEKAGNRHPYVSSTGVLALENISKACGYESIKHLITTNIDYISFYVKHQLKVVEEKKKVLQIISVILTYTSLDVLPHISDLINYAVDSIDENITNAQVFLEVFNEFIVTLRRWLGVATKIEPIKSREQRYQEMQEFTVSGIDDFSDDTLEKLSAEEMFEQDLKKKQEELLKEIEEPEIEEYKKPDPPLTVVLTTKILRRTLHFLPSKNRERRMKALKILLDGIEILGDWEDELLPIVHEIWSPLVERFKEFDNPLIINYCFQLLIILGNLSKEFIRMRTTKEVLPHIVQLMKDQSTESFMKDRGSSYRYTQAYKLQLCVMSGIGRLMVDLDVTEEKIKEVVGMLILYLSNKQPVPLQEAVMESLKALLIYDKCTVIPKLELLQGDLEFQRNVNLLLGWSESKKLTDERDSSRNQQPKLVAKSVELSS</sequence>
<dbReference type="GO" id="GO:0005737">
    <property type="term" value="C:cytoplasm"/>
    <property type="evidence" value="ECO:0007669"/>
    <property type="project" value="TreeGrafter"/>
</dbReference>
<evidence type="ECO:0000313" key="4">
    <source>
        <dbReference type="EMBL" id="VEN48434.1"/>
    </source>
</evidence>
<dbReference type="Gene3D" id="1.25.10.10">
    <property type="entry name" value="Leucine-rich Repeat Variant"/>
    <property type="match status" value="1"/>
</dbReference>
<feature type="domain" description="TTI1 N-terminal TPR" evidence="2">
    <location>
        <begin position="1"/>
        <end position="155"/>
    </location>
</feature>
<dbReference type="InterPro" id="IPR049362">
    <property type="entry name" value="TTI1_rpt"/>
</dbReference>
<protein>
    <submittedName>
        <fullName evidence="4">Uncharacterized protein</fullName>
    </submittedName>
</protein>
<dbReference type="Pfam" id="PF21547">
    <property type="entry name" value="TTI1"/>
    <property type="match status" value="1"/>
</dbReference>
<dbReference type="Pfam" id="PF24181">
    <property type="entry name" value="TPR_TTI1_C"/>
    <property type="match status" value="1"/>
</dbReference>
<dbReference type="PANTHER" id="PTHR18460">
    <property type="entry name" value="TEL2 INTERACTING PROTEIN 1 TTI1 FAMILY MEMBER"/>
    <property type="match status" value="1"/>
</dbReference>
<feature type="region of interest" description="Disordered" evidence="1">
    <location>
        <begin position="820"/>
        <end position="842"/>
    </location>
</feature>
<dbReference type="SUPFAM" id="SSF48371">
    <property type="entry name" value="ARM repeat"/>
    <property type="match status" value="1"/>
</dbReference>
<dbReference type="AlphaFoldDB" id="A0A653CMC4"/>
<keyword evidence="5" id="KW-1185">Reference proteome</keyword>
<dbReference type="InterPro" id="IPR011989">
    <property type="entry name" value="ARM-like"/>
</dbReference>
<dbReference type="InterPro" id="IPR052587">
    <property type="entry name" value="TELO2-interacting_protein_1"/>
</dbReference>
<dbReference type="InterPro" id="IPR057566">
    <property type="entry name" value="TPR_TTI1_N"/>
</dbReference>
<dbReference type="InterPro" id="IPR016024">
    <property type="entry name" value="ARM-type_fold"/>
</dbReference>
<reference evidence="4 5" key="1">
    <citation type="submission" date="2019-01" db="EMBL/GenBank/DDBJ databases">
        <authorList>
            <person name="Sayadi A."/>
        </authorList>
    </citation>
    <scope>NUCLEOTIDE SEQUENCE [LARGE SCALE GENOMIC DNA]</scope>
</reference>
<dbReference type="Pfam" id="PF24176">
    <property type="entry name" value="TPR_TTI1_2nd"/>
    <property type="match status" value="1"/>
</dbReference>
<dbReference type="OrthoDB" id="49511at2759"/>
<organism evidence="4 5">
    <name type="scientific">Callosobruchus maculatus</name>
    <name type="common">Southern cowpea weevil</name>
    <name type="synonym">Pulse bruchid</name>
    <dbReference type="NCBI Taxonomy" id="64391"/>
    <lineage>
        <taxon>Eukaryota</taxon>
        <taxon>Metazoa</taxon>
        <taxon>Ecdysozoa</taxon>
        <taxon>Arthropoda</taxon>
        <taxon>Hexapoda</taxon>
        <taxon>Insecta</taxon>
        <taxon>Pterygota</taxon>
        <taxon>Neoptera</taxon>
        <taxon>Endopterygota</taxon>
        <taxon>Coleoptera</taxon>
        <taxon>Polyphaga</taxon>
        <taxon>Cucujiformia</taxon>
        <taxon>Chrysomeloidea</taxon>
        <taxon>Chrysomelidae</taxon>
        <taxon>Bruchinae</taxon>
        <taxon>Bruchini</taxon>
        <taxon>Callosobruchus</taxon>
    </lineage>
</organism>
<evidence type="ECO:0000256" key="1">
    <source>
        <dbReference type="SAM" id="MobiDB-lite"/>
    </source>
</evidence>
<dbReference type="Pfam" id="PF24173">
    <property type="entry name" value="TPR_TTI1_N"/>
    <property type="match status" value="1"/>
</dbReference>
<evidence type="ECO:0000259" key="3">
    <source>
        <dbReference type="Pfam" id="PF24181"/>
    </source>
</evidence>
<proteinExistence type="predicted"/>
<dbReference type="InterPro" id="IPR057567">
    <property type="entry name" value="TPR_TTI1_C"/>
</dbReference>
<name>A0A653CMC4_CALMS</name>
<dbReference type="EMBL" id="CAACVG010008099">
    <property type="protein sequence ID" value="VEN48434.1"/>
    <property type="molecule type" value="Genomic_DNA"/>
</dbReference>